<dbReference type="AlphaFoldDB" id="A8ZV09"/>
<dbReference type="RefSeq" id="WP_012175711.1">
    <property type="nucleotide sequence ID" value="NC_009943.1"/>
</dbReference>
<protein>
    <recommendedName>
        <fullName evidence="4">DUF3617 family protein</fullName>
    </recommendedName>
</protein>
<keyword evidence="3" id="KW-1185">Reference proteome</keyword>
<reference evidence="2 3" key="1">
    <citation type="submission" date="2007-10" db="EMBL/GenBank/DDBJ databases">
        <title>Complete sequence of Desulfococcus oleovorans Hxd3.</title>
        <authorList>
            <consortium name="US DOE Joint Genome Institute"/>
            <person name="Copeland A."/>
            <person name="Lucas S."/>
            <person name="Lapidus A."/>
            <person name="Barry K."/>
            <person name="Glavina del Rio T."/>
            <person name="Dalin E."/>
            <person name="Tice H."/>
            <person name="Pitluck S."/>
            <person name="Kiss H."/>
            <person name="Brettin T."/>
            <person name="Bruce D."/>
            <person name="Detter J.C."/>
            <person name="Han C."/>
            <person name="Schmutz J."/>
            <person name="Larimer F."/>
            <person name="Land M."/>
            <person name="Hauser L."/>
            <person name="Kyrpides N."/>
            <person name="Kim E."/>
            <person name="Wawrik B."/>
            <person name="Richardson P."/>
        </authorList>
    </citation>
    <scope>NUCLEOTIDE SEQUENCE [LARGE SCALE GENOMIC DNA]</scope>
    <source>
        <strain evidence="3">DSM 6200 / JCM 39069 / Hxd3</strain>
    </source>
</reference>
<evidence type="ECO:0008006" key="4">
    <source>
        <dbReference type="Google" id="ProtNLM"/>
    </source>
</evidence>
<sequence>MSRKAGRTVMAMACVFILGAGLVWAGPNMKPGKWEITTTTEIPGMGPQAFTHAQCITEEDAVPMDKEQSKDCEVREMKVSGNTVSWKIVCKGEGGTTEGSGKITYSGDTMNGTMETYVPENNMRIKSTMKGKRLGACDGTATTAPKRSKSGKGNVIEETATSDKTQAGIDEAGKAVGNFFKKFK</sequence>
<feature type="region of interest" description="Disordered" evidence="1">
    <location>
        <begin position="138"/>
        <end position="166"/>
    </location>
</feature>
<dbReference type="KEGG" id="dol:Dole_2295"/>
<dbReference type="HOGENOM" id="CLU_125873_0_0_7"/>
<dbReference type="InterPro" id="IPR022061">
    <property type="entry name" value="DUF3617"/>
</dbReference>
<dbReference type="eggNOG" id="ENOG50330XB">
    <property type="taxonomic scope" value="Bacteria"/>
</dbReference>
<evidence type="ECO:0000313" key="2">
    <source>
        <dbReference type="EMBL" id="ABW68099.1"/>
    </source>
</evidence>
<accession>A8ZV09</accession>
<dbReference type="Pfam" id="PF12276">
    <property type="entry name" value="DUF3617"/>
    <property type="match status" value="1"/>
</dbReference>
<proteinExistence type="predicted"/>
<organism evidence="2 3">
    <name type="scientific">Desulfosudis oleivorans (strain DSM 6200 / JCM 39069 / Hxd3)</name>
    <name type="common">Desulfococcus oleovorans</name>
    <dbReference type="NCBI Taxonomy" id="96561"/>
    <lineage>
        <taxon>Bacteria</taxon>
        <taxon>Pseudomonadati</taxon>
        <taxon>Thermodesulfobacteriota</taxon>
        <taxon>Desulfobacteria</taxon>
        <taxon>Desulfobacterales</taxon>
        <taxon>Desulfosudaceae</taxon>
        <taxon>Desulfosudis</taxon>
    </lineage>
</organism>
<dbReference type="Proteomes" id="UP000008561">
    <property type="component" value="Chromosome"/>
</dbReference>
<evidence type="ECO:0000256" key="1">
    <source>
        <dbReference type="SAM" id="MobiDB-lite"/>
    </source>
</evidence>
<gene>
    <name evidence="2" type="ordered locus">Dole_2295</name>
</gene>
<name>A8ZV09_DESOH</name>
<dbReference type="EMBL" id="CP000859">
    <property type="protein sequence ID" value="ABW68099.1"/>
    <property type="molecule type" value="Genomic_DNA"/>
</dbReference>
<evidence type="ECO:0000313" key="3">
    <source>
        <dbReference type="Proteomes" id="UP000008561"/>
    </source>
</evidence>
<dbReference type="STRING" id="96561.Dole_2295"/>